<organism evidence="1 2">
    <name type="scientific">Stylosanthes scabra</name>
    <dbReference type="NCBI Taxonomy" id="79078"/>
    <lineage>
        <taxon>Eukaryota</taxon>
        <taxon>Viridiplantae</taxon>
        <taxon>Streptophyta</taxon>
        <taxon>Embryophyta</taxon>
        <taxon>Tracheophyta</taxon>
        <taxon>Spermatophyta</taxon>
        <taxon>Magnoliopsida</taxon>
        <taxon>eudicotyledons</taxon>
        <taxon>Gunneridae</taxon>
        <taxon>Pentapetalae</taxon>
        <taxon>rosids</taxon>
        <taxon>fabids</taxon>
        <taxon>Fabales</taxon>
        <taxon>Fabaceae</taxon>
        <taxon>Papilionoideae</taxon>
        <taxon>50 kb inversion clade</taxon>
        <taxon>dalbergioids sensu lato</taxon>
        <taxon>Dalbergieae</taxon>
        <taxon>Pterocarpus clade</taxon>
        <taxon>Stylosanthes</taxon>
    </lineage>
</organism>
<comment type="caution">
    <text evidence="1">The sequence shown here is derived from an EMBL/GenBank/DDBJ whole genome shotgun (WGS) entry which is preliminary data.</text>
</comment>
<accession>A0ABU6Y350</accession>
<proteinExistence type="predicted"/>
<keyword evidence="2" id="KW-1185">Reference proteome</keyword>
<gene>
    <name evidence="1" type="ORF">PIB30_012948</name>
</gene>
<dbReference type="Proteomes" id="UP001341840">
    <property type="component" value="Unassembled WGS sequence"/>
</dbReference>
<name>A0ABU6Y350_9FABA</name>
<dbReference type="EMBL" id="JASCZI010241688">
    <property type="protein sequence ID" value="MED6204902.1"/>
    <property type="molecule type" value="Genomic_DNA"/>
</dbReference>
<evidence type="ECO:0000313" key="1">
    <source>
        <dbReference type="EMBL" id="MED6204902.1"/>
    </source>
</evidence>
<evidence type="ECO:0000313" key="2">
    <source>
        <dbReference type="Proteomes" id="UP001341840"/>
    </source>
</evidence>
<sequence length="159" mass="18064">MTRVTMPLLWFVVGYFVGTLNGGINCCSKYFSSLLSFFPKHPHSTAISKNANISGEDLSCGRKALVMIPFKLKLSTTISSISPWCNSTLQGVNPGQLKQRVRARNCEGKHCRALFVEAKEEERRERKVVRALLDTLLEKALLIEEMKNYRNYLHQFPTP</sequence>
<protein>
    <submittedName>
        <fullName evidence="1">Uncharacterized protein</fullName>
    </submittedName>
</protein>
<reference evidence="1 2" key="1">
    <citation type="journal article" date="2023" name="Plants (Basel)">
        <title>Bridging the Gap: Combining Genomics and Transcriptomics Approaches to Understand Stylosanthes scabra, an Orphan Legume from the Brazilian Caatinga.</title>
        <authorList>
            <person name="Ferreira-Neto J.R.C."/>
            <person name="da Silva M.D."/>
            <person name="Binneck E."/>
            <person name="de Melo N.F."/>
            <person name="da Silva R.H."/>
            <person name="de Melo A.L.T.M."/>
            <person name="Pandolfi V."/>
            <person name="Bustamante F.O."/>
            <person name="Brasileiro-Vidal A.C."/>
            <person name="Benko-Iseppon A.M."/>
        </authorList>
    </citation>
    <scope>NUCLEOTIDE SEQUENCE [LARGE SCALE GENOMIC DNA]</scope>
    <source>
        <tissue evidence="1">Leaves</tissue>
    </source>
</reference>